<dbReference type="PANTHER" id="PTHR31793:SF27">
    <property type="entry name" value="NOVEL THIOESTERASE SUPERFAMILY DOMAIN AND SAPOSIN A-TYPE DOMAIN CONTAINING PROTEIN (0610012H03RIK)"/>
    <property type="match status" value="1"/>
</dbReference>
<keyword evidence="5" id="KW-1185">Reference proteome</keyword>
<dbReference type="Pfam" id="PF13279">
    <property type="entry name" value="4HBT_2"/>
    <property type="match status" value="1"/>
</dbReference>
<protein>
    <submittedName>
        <fullName evidence="4">Acyl-CoA thioesterase</fullName>
    </submittedName>
</protein>
<name>A0A953HVR6_9BACT</name>
<proteinExistence type="inferred from homology"/>
<gene>
    <name evidence="4" type="ORF">KUV50_13390</name>
</gene>
<evidence type="ECO:0000256" key="1">
    <source>
        <dbReference type="ARBA" id="ARBA00005953"/>
    </source>
</evidence>
<evidence type="ECO:0000313" key="4">
    <source>
        <dbReference type="EMBL" id="MBY5959140.1"/>
    </source>
</evidence>
<dbReference type="InterPro" id="IPR050563">
    <property type="entry name" value="4-hydroxybenzoyl-CoA_TE"/>
</dbReference>
<dbReference type="AlphaFoldDB" id="A0A953HVR6"/>
<dbReference type="CDD" id="cd00586">
    <property type="entry name" value="4HBT"/>
    <property type="match status" value="1"/>
</dbReference>
<dbReference type="EMBL" id="JAHVHU010000012">
    <property type="protein sequence ID" value="MBY5959140.1"/>
    <property type="molecule type" value="Genomic_DNA"/>
</dbReference>
<dbReference type="GO" id="GO:0047617">
    <property type="term" value="F:fatty acyl-CoA hydrolase activity"/>
    <property type="evidence" value="ECO:0007669"/>
    <property type="project" value="TreeGrafter"/>
</dbReference>
<evidence type="ECO:0000313" key="5">
    <source>
        <dbReference type="Proteomes" id="UP000753961"/>
    </source>
</evidence>
<dbReference type="RefSeq" id="WP_222580679.1">
    <property type="nucleotide sequence ID" value="NZ_JAHVHU010000012.1"/>
</dbReference>
<dbReference type="SUPFAM" id="SSF54637">
    <property type="entry name" value="Thioesterase/thiol ester dehydrase-isomerase"/>
    <property type="match status" value="1"/>
</dbReference>
<comment type="caution">
    <text evidence="4">The sequence shown here is derived from an EMBL/GenBank/DDBJ whole genome shotgun (WGS) entry which is preliminary data.</text>
</comment>
<evidence type="ECO:0000256" key="3">
    <source>
        <dbReference type="SAM" id="MobiDB-lite"/>
    </source>
</evidence>
<keyword evidence="2" id="KW-0378">Hydrolase</keyword>
<evidence type="ECO:0000256" key="2">
    <source>
        <dbReference type="ARBA" id="ARBA00022801"/>
    </source>
</evidence>
<dbReference type="InterPro" id="IPR029069">
    <property type="entry name" value="HotDog_dom_sf"/>
</dbReference>
<comment type="similarity">
    <text evidence="1">Belongs to the 4-hydroxybenzoyl-CoA thioesterase family.</text>
</comment>
<dbReference type="PANTHER" id="PTHR31793">
    <property type="entry name" value="4-HYDROXYBENZOYL-COA THIOESTERASE FAMILY MEMBER"/>
    <property type="match status" value="1"/>
</dbReference>
<organism evidence="4 5">
    <name type="scientific">Membranihabitans marinus</name>
    <dbReference type="NCBI Taxonomy" id="1227546"/>
    <lineage>
        <taxon>Bacteria</taxon>
        <taxon>Pseudomonadati</taxon>
        <taxon>Bacteroidota</taxon>
        <taxon>Saprospiria</taxon>
        <taxon>Saprospirales</taxon>
        <taxon>Saprospiraceae</taxon>
        <taxon>Membranihabitans</taxon>
    </lineage>
</organism>
<dbReference type="Proteomes" id="UP000753961">
    <property type="component" value="Unassembled WGS sequence"/>
</dbReference>
<accession>A0A953HVR6</accession>
<feature type="region of interest" description="Disordered" evidence="3">
    <location>
        <begin position="151"/>
        <end position="170"/>
    </location>
</feature>
<dbReference type="Gene3D" id="3.10.129.10">
    <property type="entry name" value="Hotdog Thioesterase"/>
    <property type="match status" value="1"/>
</dbReference>
<sequence length="170" mass="20141">MNLFKKDFDIRWSDLDANRHVANSAYQNFMSHTRMAYLMSHGFDHQDMVRLNIGPVIFHEHIHYFREVGAGQTITVTLQLKGLSKDGMFFEFEHNIYGKDGTHHNYTELMGGFIDLETRKLTTLPAELISRVFDDLMRTDDFKWLAREDTRKHQIHPQNKPEWLSKNKTR</sequence>
<reference evidence="4" key="1">
    <citation type="submission" date="2021-06" db="EMBL/GenBank/DDBJ databases">
        <title>44 bacteria genomes isolated from Dapeng, Shenzhen.</title>
        <authorList>
            <person name="Zheng W."/>
            <person name="Yu S."/>
            <person name="Huang Y."/>
        </authorList>
    </citation>
    <scope>NUCLEOTIDE SEQUENCE</scope>
    <source>
        <strain evidence="4">DP5N28-2</strain>
    </source>
</reference>